<protein>
    <submittedName>
        <fullName evidence="2">Uncharacterized protein</fullName>
    </submittedName>
</protein>
<feature type="transmembrane region" description="Helical" evidence="1">
    <location>
        <begin position="104"/>
        <end position="130"/>
    </location>
</feature>
<evidence type="ECO:0000313" key="2">
    <source>
        <dbReference type="EMBL" id="HFM98051.1"/>
    </source>
</evidence>
<accession>A0A7C3KEG5</accession>
<gene>
    <name evidence="2" type="ORF">ENR64_09910</name>
</gene>
<keyword evidence="1" id="KW-1133">Transmembrane helix</keyword>
<dbReference type="EMBL" id="DSRU01000141">
    <property type="protein sequence ID" value="HFM98051.1"/>
    <property type="molecule type" value="Genomic_DNA"/>
</dbReference>
<name>A0A7C3KEG5_9CYAN</name>
<keyword evidence="1" id="KW-0812">Transmembrane</keyword>
<reference evidence="2" key="1">
    <citation type="journal article" date="2020" name="mSystems">
        <title>Genome- and Community-Level Interaction Insights into Carbon Utilization and Element Cycling Functions of Hydrothermarchaeota in Hydrothermal Sediment.</title>
        <authorList>
            <person name="Zhou Z."/>
            <person name="Liu Y."/>
            <person name="Xu W."/>
            <person name="Pan J."/>
            <person name="Luo Z.H."/>
            <person name="Li M."/>
        </authorList>
    </citation>
    <scope>NUCLEOTIDE SEQUENCE [LARGE SCALE GENOMIC DNA]</scope>
    <source>
        <strain evidence="2">SpSt-418</strain>
    </source>
</reference>
<organism evidence="2">
    <name type="scientific">Oscillatoriales cyanobacterium SpSt-418</name>
    <dbReference type="NCBI Taxonomy" id="2282169"/>
    <lineage>
        <taxon>Bacteria</taxon>
        <taxon>Bacillati</taxon>
        <taxon>Cyanobacteriota</taxon>
        <taxon>Cyanophyceae</taxon>
        <taxon>Oscillatoriophycideae</taxon>
        <taxon>Oscillatoriales</taxon>
    </lineage>
</organism>
<proteinExistence type="predicted"/>
<keyword evidence="1" id="KW-0472">Membrane</keyword>
<evidence type="ECO:0000256" key="1">
    <source>
        <dbReference type="SAM" id="Phobius"/>
    </source>
</evidence>
<feature type="transmembrane region" description="Helical" evidence="1">
    <location>
        <begin position="61"/>
        <end position="84"/>
    </location>
</feature>
<comment type="caution">
    <text evidence="2">The sequence shown here is derived from an EMBL/GenBank/DDBJ whole genome shotgun (WGS) entry which is preliminary data.</text>
</comment>
<sequence>MGNAHSTTENKRSDLRESIGSATFKATVPNSSPTGFDPMLKVLETTPDRLIIKEKRSTFDVAMLVVFLYVTVYFLLISTLKMWTKFGVNESLLDSVYHLATHPALVYPAVIGLLLFPAALVPMLTFGSWLPTKTFTFDRKTHLLTIKSTCLCWHHKTEYSLDEIQMIRWAPYSIYAGSLTMVNIELLELVRRKQNGKIHLIPIRHTVHPEINTVVNLIHKFLLSRS</sequence>
<dbReference type="AlphaFoldDB" id="A0A7C3KEG5"/>